<dbReference type="PANTHER" id="PTHR43806:SF11">
    <property type="entry name" value="CEREVISIN-RELATED"/>
    <property type="match status" value="1"/>
</dbReference>
<dbReference type="SUPFAM" id="SSF52743">
    <property type="entry name" value="Subtilisin-like"/>
    <property type="match status" value="1"/>
</dbReference>
<dbReference type="Proteomes" id="UP000256763">
    <property type="component" value="Unassembled WGS sequence"/>
</dbReference>
<evidence type="ECO:0000256" key="3">
    <source>
        <dbReference type="ARBA" id="ARBA00022801"/>
    </source>
</evidence>
<dbReference type="PANTHER" id="PTHR43806">
    <property type="entry name" value="PEPTIDASE S8"/>
    <property type="match status" value="1"/>
</dbReference>
<dbReference type="Gene3D" id="1.20.120.20">
    <property type="entry name" value="Apolipoprotein"/>
    <property type="match status" value="1"/>
</dbReference>
<reference evidence="9" key="1">
    <citation type="submission" date="2017-05" db="EMBL/GenBank/DDBJ databases">
        <authorList>
            <person name="Sharma S."/>
            <person name="Sidhu C."/>
            <person name="Pinnaka A.K."/>
        </authorList>
    </citation>
    <scope>NUCLEOTIDE SEQUENCE [LARGE SCALE GENOMIC DNA]</scope>
    <source>
        <strain evidence="9">AK93</strain>
    </source>
</reference>
<comment type="caution">
    <text evidence="8">The sequence shown here is derived from an EMBL/GenBank/DDBJ whole genome shotgun (WGS) entry which is preliminary data.</text>
</comment>
<feature type="active site" description="Charge relay system" evidence="5">
    <location>
        <position position="72"/>
    </location>
</feature>
<evidence type="ECO:0000313" key="8">
    <source>
        <dbReference type="EMBL" id="RFA35106.1"/>
    </source>
</evidence>
<evidence type="ECO:0000256" key="1">
    <source>
        <dbReference type="ARBA" id="ARBA00011073"/>
    </source>
</evidence>
<dbReference type="Gene3D" id="3.40.50.200">
    <property type="entry name" value="Peptidase S8/S53 domain"/>
    <property type="match status" value="1"/>
</dbReference>
<dbReference type="AlphaFoldDB" id="A0A3E0WT01"/>
<dbReference type="InterPro" id="IPR000209">
    <property type="entry name" value="Peptidase_S8/S53_dom"/>
</dbReference>
<gene>
    <name evidence="8" type="ORF">CAL65_13430</name>
</gene>
<protein>
    <recommendedName>
        <fullName evidence="7">Peptidase S8/S53 domain-containing protein</fullName>
    </recommendedName>
</protein>
<keyword evidence="6" id="KW-0175">Coiled coil</keyword>
<evidence type="ECO:0000259" key="7">
    <source>
        <dbReference type="Pfam" id="PF00082"/>
    </source>
</evidence>
<dbReference type="GO" id="GO:0006508">
    <property type="term" value="P:proteolysis"/>
    <property type="evidence" value="ECO:0007669"/>
    <property type="project" value="UniProtKB-KW"/>
</dbReference>
<comment type="similarity">
    <text evidence="1 5">Belongs to the peptidase S8 family.</text>
</comment>
<feature type="coiled-coil region" evidence="6">
    <location>
        <begin position="507"/>
        <end position="534"/>
    </location>
</feature>
<keyword evidence="9" id="KW-1185">Reference proteome</keyword>
<accession>A0A3E0WT01</accession>
<feature type="active site" description="Charge relay system" evidence="5">
    <location>
        <position position="287"/>
    </location>
</feature>
<sequence length="549" mass="57423">MQDGTELESVALDLPFDGLFGSFVGGSTQPLADEHAGWHLQSIGATREGPGVATPDLPAHLDGSGITIAHPDTGWTMHPELDVVNLDLNNQFNVINPFRSAREPLDSPMSEGDVKTLSPHHGTATGSLIMSRHRADVAGVSDVLGVAPGAKLIPIRCASHVVLVGGVALSKAVLRAVLANAHVISMSLGGFGSRYLQSVLKFAVARNIIPVAAAGNGFPLVVCPAIYNETIGVAAISRQDAKMDTGNARFISASGCGVDIAAPGACVNRAYWDDEETPVTGASDGTSYATALTAGAAALWLQHHGRDELIARLRVGERLIDVFRAHLKASARVPLGWDTQRMGAGVLNVPALLGSGGVDEHFNQVLNPLNIALARPLMTHQDVVVKMMCPILSANEVRELLQRALGIGAALVERMAEEVEQLIRTSIEIVEAVGEAVRGHLQGVVNALIDTLRGMLDSVSGPARAALEAAIANLENGVNVITAWGDEFQRIITDALESLGDALGVARDAILSALENAKEKIEEAFDAVAGAVNDVVDKVSSTLGSLLPA</sequence>
<dbReference type="EMBL" id="NFZW01000013">
    <property type="protein sequence ID" value="RFA35106.1"/>
    <property type="molecule type" value="Genomic_DNA"/>
</dbReference>
<feature type="domain" description="Peptidase S8/S53" evidence="7">
    <location>
        <begin position="63"/>
        <end position="306"/>
    </location>
</feature>
<name>A0A3E0WT01_9GAMM</name>
<organism evidence="8 9">
    <name type="scientific">Alkalilimnicola ehrlichii</name>
    <dbReference type="NCBI Taxonomy" id="351052"/>
    <lineage>
        <taxon>Bacteria</taxon>
        <taxon>Pseudomonadati</taxon>
        <taxon>Pseudomonadota</taxon>
        <taxon>Gammaproteobacteria</taxon>
        <taxon>Chromatiales</taxon>
        <taxon>Ectothiorhodospiraceae</taxon>
        <taxon>Alkalilimnicola</taxon>
    </lineage>
</organism>
<evidence type="ECO:0000256" key="4">
    <source>
        <dbReference type="ARBA" id="ARBA00022825"/>
    </source>
</evidence>
<dbReference type="Pfam" id="PF00082">
    <property type="entry name" value="Peptidase_S8"/>
    <property type="match status" value="1"/>
</dbReference>
<dbReference type="CDD" id="cd00306">
    <property type="entry name" value="Peptidases_S8_S53"/>
    <property type="match status" value="1"/>
</dbReference>
<proteinExistence type="inferred from homology"/>
<evidence type="ECO:0000256" key="6">
    <source>
        <dbReference type="SAM" id="Coils"/>
    </source>
</evidence>
<keyword evidence="3 5" id="KW-0378">Hydrolase</keyword>
<evidence type="ECO:0000256" key="2">
    <source>
        <dbReference type="ARBA" id="ARBA00022670"/>
    </source>
</evidence>
<dbReference type="PROSITE" id="PS51892">
    <property type="entry name" value="SUBTILASE"/>
    <property type="match status" value="1"/>
</dbReference>
<keyword evidence="4 5" id="KW-0720">Serine protease</keyword>
<dbReference type="InterPro" id="IPR050131">
    <property type="entry name" value="Peptidase_S8_subtilisin-like"/>
</dbReference>
<evidence type="ECO:0000256" key="5">
    <source>
        <dbReference type="PROSITE-ProRule" id="PRU01240"/>
    </source>
</evidence>
<dbReference type="GO" id="GO:0004252">
    <property type="term" value="F:serine-type endopeptidase activity"/>
    <property type="evidence" value="ECO:0007669"/>
    <property type="project" value="UniProtKB-UniRule"/>
</dbReference>
<feature type="active site" description="Charge relay system" evidence="5">
    <location>
        <position position="121"/>
    </location>
</feature>
<dbReference type="InterPro" id="IPR036852">
    <property type="entry name" value="Peptidase_S8/S53_dom_sf"/>
</dbReference>
<keyword evidence="2 5" id="KW-0645">Protease</keyword>
<evidence type="ECO:0000313" key="9">
    <source>
        <dbReference type="Proteomes" id="UP000256763"/>
    </source>
</evidence>